<accession>A0ABX0ZXQ4</accession>
<dbReference type="Gene3D" id="2.160.20.10">
    <property type="entry name" value="Single-stranded right-handed beta-helix, Pectin lyase-like"/>
    <property type="match status" value="1"/>
</dbReference>
<gene>
    <name evidence="2" type="ORF">HCN08_27210</name>
</gene>
<dbReference type="Proteomes" id="UP000734511">
    <property type="component" value="Unassembled WGS sequence"/>
</dbReference>
<dbReference type="InterPro" id="IPR012334">
    <property type="entry name" value="Pectin_lyas_fold"/>
</dbReference>
<dbReference type="SUPFAM" id="SSF51126">
    <property type="entry name" value="Pectin lyase-like"/>
    <property type="match status" value="1"/>
</dbReference>
<proteinExistence type="predicted"/>
<evidence type="ECO:0000313" key="2">
    <source>
        <dbReference type="EMBL" id="NJP47064.1"/>
    </source>
</evidence>
<evidence type="ECO:0000259" key="1">
    <source>
        <dbReference type="Pfam" id="PF12708"/>
    </source>
</evidence>
<dbReference type="EMBL" id="JAATEJ010000026">
    <property type="protein sequence ID" value="NJP47064.1"/>
    <property type="molecule type" value="Genomic_DNA"/>
</dbReference>
<feature type="domain" description="Rhamnogalacturonase A/B/Epimerase-like pectate lyase" evidence="1">
    <location>
        <begin position="83"/>
        <end position="168"/>
    </location>
</feature>
<protein>
    <recommendedName>
        <fullName evidence="1">Rhamnogalacturonase A/B/Epimerase-like pectate lyase domain-containing protein</fullName>
    </recommendedName>
</protein>
<reference evidence="2 3" key="1">
    <citation type="submission" date="2020-03" db="EMBL/GenBank/DDBJ databases">
        <title>WGS of actinomycetes isolated from Thailand.</title>
        <authorList>
            <person name="Thawai C."/>
        </authorList>
    </citation>
    <scope>NUCLEOTIDE SEQUENCE [LARGE SCALE GENOMIC DNA]</scope>
    <source>
        <strain evidence="2 3">PRB2-1</strain>
    </source>
</reference>
<dbReference type="Pfam" id="PF12708">
    <property type="entry name" value="Pect-lyase_RHGA_epim"/>
    <property type="match status" value="1"/>
</dbReference>
<dbReference type="InterPro" id="IPR024535">
    <property type="entry name" value="RHGA/B-epi-like_pectate_lyase"/>
</dbReference>
<evidence type="ECO:0000313" key="3">
    <source>
        <dbReference type="Proteomes" id="UP000734511"/>
    </source>
</evidence>
<sequence>MGAEGAVGPAAGVGVAAGAEGSGGAARAGEASPEANAPAAPAASSLWAEFRAAPYTHPQIPYVAHAGYAGGARDFPRHLVRANALDHGATPDGSADSAPAINRALREVGESGGGTVLLPPGTYRIDDLILVGWDHTTLRGAGSGLTTLHATASLTDLVGPYGSRYGGDKSSWSWAGGLVWMCPAERHRALTGAIRERAWPFEGWTGNRREEFTELAAVTGLSRQGARTVTVDDPSRLRAGDRVLLQYADDAGHALLAHIAGDVAGAATYDWSDKTKLLSYLPYEWPARVTAVAGDRVTFDRPLPLDTRPEFRPRLTTLVTPLVGAGVEGLTIRMEPTAQGPHLLDRGWNGLAAQCTWDCWVDDVHAVDVDNGFLMVAAKATTFRRTRISGRGCHHGWVCREGSHDNLVEDFTLDARTAPAPEGTQLHGINAEGLSSYNVWSRGRMAMGTFDTHRGMPFANVRTEITLTNDGRHGGDLTAGPLYGARFTHWNVTVPNARAGCVRLDDVAPRSATVAISEVRPFAQVDTPDFPGDLASRLELYGSPGAVRPRNLYEAQRDLLRRG</sequence>
<dbReference type="InterPro" id="IPR011050">
    <property type="entry name" value="Pectin_lyase_fold/virulence"/>
</dbReference>
<comment type="caution">
    <text evidence="2">The sequence shown here is derived from an EMBL/GenBank/DDBJ whole genome shotgun (WGS) entry which is preliminary data.</text>
</comment>
<organism evidence="2 3">
    <name type="scientific">Actinacidiphila epipremni</name>
    <dbReference type="NCBI Taxonomy" id="2053013"/>
    <lineage>
        <taxon>Bacteria</taxon>
        <taxon>Bacillati</taxon>
        <taxon>Actinomycetota</taxon>
        <taxon>Actinomycetes</taxon>
        <taxon>Kitasatosporales</taxon>
        <taxon>Streptomycetaceae</taxon>
        <taxon>Actinacidiphila</taxon>
    </lineage>
</organism>
<name>A0ABX0ZXQ4_9ACTN</name>
<keyword evidence="3" id="KW-1185">Reference proteome</keyword>